<dbReference type="PROSITE" id="PS52016">
    <property type="entry name" value="TONB_DEPENDENT_REC_3"/>
    <property type="match status" value="1"/>
</dbReference>
<dbReference type="EMBL" id="QCYK01000001">
    <property type="protein sequence ID" value="PUZ29480.1"/>
    <property type="molecule type" value="Genomic_DNA"/>
</dbReference>
<name>A0A2T7BPB0_9BACT</name>
<feature type="region of interest" description="Disordered" evidence="9">
    <location>
        <begin position="75"/>
        <end position="97"/>
    </location>
</feature>
<dbReference type="GO" id="GO:0009279">
    <property type="term" value="C:cell outer membrane"/>
    <property type="evidence" value="ECO:0007669"/>
    <property type="project" value="UniProtKB-SubCell"/>
</dbReference>
<keyword evidence="4 8" id="KW-0812">Transmembrane</keyword>
<comment type="caution">
    <text evidence="11">The sequence shown here is derived from an EMBL/GenBank/DDBJ whole genome shotgun (WGS) entry which is preliminary data.</text>
</comment>
<evidence type="ECO:0000256" key="4">
    <source>
        <dbReference type="ARBA" id="ARBA00022692"/>
    </source>
</evidence>
<dbReference type="InterPro" id="IPR012910">
    <property type="entry name" value="Plug_dom"/>
</dbReference>
<sequence>MRMPTCLQLTPGRAMGKVCLLFIRNTNQLYNSIITKISNQKLKRFMKRPLILLAFFCLFQSMNASAQEKKTLTGTVRDSKGNPLPGVTVSEKGSANGTTTDAQGHFKLAAHSGSTLTFSFIGFSKKEIVLGDQSDVTVALSDAAKDINEVVVTAMGIKRDRRQLGYAISTVSGDDIVKASPTNFGSALYGKAAGVNIQSAPGGGTSAVIIQIRGISSITGDNQPLLVVDGVPIRKDANLNTGGFWSDTRIRGNSLLDVNPENIASINILKGAAATALYGSDGSNGVVVITTKNGAGRTNGIGVDASYSYGIEKVSVLPDVQNTYGPGYDRASNEALYGSTDGFIHLGQDANKDGQEDIRPIFRAYGQFGPKFDGRTIQYWDGSFRKYVAHKDNWKNFYQTGHSSIANVGLSNANEKMNYRFSYTRNDYQGIQIGGKQQKNTFNFNTTYHISPRLTTDIVVSYVNEKVHNRPSQINRITANYDGMFNPVDDVHDFFNRYKTSKGYKYVLPANAARDPQEALVYNIRAASFMDFLWQQLAQSYDENSNRVMSSVTLSYDIAKHWKFRGRFGNDFTGYNAETKNPSEYPLAFGPSGAYGTNTNTYNLIYGDALLSYNTRLSKSFGLNASAGYQARKEEKHYTGLSTRDGLSQENWYSLAASTNPITDFSAYKRSYYLQDGLFGIVNLDYKNYLFLELTDRQERISTLYSDNNSYNYPSASLSFELSRALHLPKAIDYSKVRASYGIVATPAEPYVSNVAYQGGNLNGIPYLLPNTNYGNAGLKPQRKKEFEVGLEGKMFNGRFGFDVSYYTNTIHDQILNLTVPASTGANALIANAGDLQNRGVEVALNGTPYTSRNLEWNVRGTLGFNQNKITRFMDGTDHLDLQNIDNGSLLVSAYKGRPAGDIMVYNREKDATGNYIIEDNGYYAVDFTHYQRVGNIQPKVTGGIGNTIRYKNFALDFLVDFRWGGQIASITNFYATGTGTFASTLKYRDAAHGGVAYYSDGTQNIAVGSGAAPGGATVYNDGVILKGNTRDGKANKTIIDAPNYYLNTFSWGSYPGGSPNSTYADAVYNNNFIKFRELSLNYTLPVKLGSKMHVQNLTVGVFGRNLFYFYKSLPNLDPEVGIGSTYSAQGVETGTAAASRTMGVNARLSF</sequence>
<organism evidence="11 12">
    <name type="scientific">Chitinophaga parva</name>
    <dbReference type="NCBI Taxonomy" id="2169414"/>
    <lineage>
        <taxon>Bacteria</taxon>
        <taxon>Pseudomonadati</taxon>
        <taxon>Bacteroidota</taxon>
        <taxon>Chitinophagia</taxon>
        <taxon>Chitinophagales</taxon>
        <taxon>Chitinophagaceae</taxon>
        <taxon>Chitinophaga</taxon>
    </lineage>
</organism>
<dbReference type="GO" id="GO:0044718">
    <property type="term" value="P:siderophore transmembrane transport"/>
    <property type="evidence" value="ECO:0007669"/>
    <property type="project" value="TreeGrafter"/>
</dbReference>
<gene>
    <name evidence="11" type="ORF">DCC81_08530</name>
</gene>
<dbReference type="InterPro" id="IPR036942">
    <property type="entry name" value="Beta-barrel_TonB_sf"/>
</dbReference>
<dbReference type="NCBIfam" id="TIGR04056">
    <property type="entry name" value="OMP_RagA_SusC"/>
    <property type="match status" value="1"/>
</dbReference>
<evidence type="ECO:0000259" key="10">
    <source>
        <dbReference type="Pfam" id="PF07715"/>
    </source>
</evidence>
<proteinExistence type="inferred from homology"/>
<dbReference type="OrthoDB" id="9768177at2"/>
<evidence type="ECO:0000256" key="9">
    <source>
        <dbReference type="SAM" id="MobiDB-lite"/>
    </source>
</evidence>
<evidence type="ECO:0000256" key="5">
    <source>
        <dbReference type="ARBA" id="ARBA00022729"/>
    </source>
</evidence>
<evidence type="ECO:0000256" key="1">
    <source>
        <dbReference type="ARBA" id="ARBA00004571"/>
    </source>
</evidence>
<protein>
    <submittedName>
        <fullName evidence="11">SusC/RagA family TonB-linked outer membrane protein</fullName>
    </submittedName>
</protein>
<dbReference type="Pfam" id="PF07715">
    <property type="entry name" value="Plug"/>
    <property type="match status" value="1"/>
</dbReference>
<dbReference type="Gene3D" id="2.170.130.10">
    <property type="entry name" value="TonB-dependent receptor, plug domain"/>
    <property type="match status" value="1"/>
</dbReference>
<dbReference type="SUPFAM" id="SSF49464">
    <property type="entry name" value="Carboxypeptidase regulatory domain-like"/>
    <property type="match status" value="1"/>
</dbReference>
<keyword evidence="3 8" id="KW-1134">Transmembrane beta strand</keyword>
<dbReference type="Gene3D" id="2.40.170.20">
    <property type="entry name" value="TonB-dependent receptor, beta-barrel domain"/>
    <property type="match status" value="1"/>
</dbReference>
<dbReference type="Gene3D" id="2.60.40.1120">
    <property type="entry name" value="Carboxypeptidase-like, regulatory domain"/>
    <property type="match status" value="1"/>
</dbReference>
<keyword evidence="7 8" id="KW-0998">Cell outer membrane</keyword>
<evidence type="ECO:0000256" key="7">
    <source>
        <dbReference type="ARBA" id="ARBA00023237"/>
    </source>
</evidence>
<dbReference type="PANTHER" id="PTHR30069">
    <property type="entry name" value="TONB-DEPENDENT OUTER MEMBRANE RECEPTOR"/>
    <property type="match status" value="1"/>
</dbReference>
<dbReference type="InterPro" id="IPR037066">
    <property type="entry name" value="Plug_dom_sf"/>
</dbReference>
<evidence type="ECO:0000256" key="3">
    <source>
        <dbReference type="ARBA" id="ARBA00022452"/>
    </source>
</evidence>
<feature type="domain" description="TonB-dependent receptor plug" evidence="10">
    <location>
        <begin position="162"/>
        <end position="286"/>
    </location>
</feature>
<comment type="similarity">
    <text evidence="8">Belongs to the TonB-dependent receptor family.</text>
</comment>
<dbReference type="Pfam" id="PF13715">
    <property type="entry name" value="CarbopepD_reg_2"/>
    <property type="match status" value="1"/>
</dbReference>
<evidence type="ECO:0000256" key="6">
    <source>
        <dbReference type="ARBA" id="ARBA00023136"/>
    </source>
</evidence>
<evidence type="ECO:0000256" key="2">
    <source>
        <dbReference type="ARBA" id="ARBA00022448"/>
    </source>
</evidence>
<accession>A0A2T7BPB0</accession>
<dbReference type="PANTHER" id="PTHR30069:SF29">
    <property type="entry name" value="HEMOGLOBIN AND HEMOGLOBIN-HAPTOGLOBIN-BINDING PROTEIN 1-RELATED"/>
    <property type="match status" value="1"/>
</dbReference>
<keyword evidence="12" id="KW-1185">Reference proteome</keyword>
<dbReference type="InterPro" id="IPR008969">
    <property type="entry name" value="CarboxyPept-like_regulatory"/>
</dbReference>
<dbReference type="InterPro" id="IPR023996">
    <property type="entry name" value="TonB-dep_OMP_SusC/RagA"/>
</dbReference>
<dbReference type="Proteomes" id="UP000244450">
    <property type="component" value="Unassembled WGS sequence"/>
</dbReference>
<dbReference type="NCBIfam" id="TIGR04057">
    <property type="entry name" value="SusC_RagA_signa"/>
    <property type="match status" value="1"/>
</dbReference>
<evidence type="ECO:0000313" key="11">
    <source>
        <dbReference type="EMBL" id="PUZ29480.1"/>
    </source>
</evidence>
<dbReference type="InterPro" id="IPR023997">
    <property type="entry name" value="TonB-dep_OMP_SusC/RagA_CS"/>
</dbReference>
<keyword evidence="2 8" id="KW-0813">Transport</keyword>
<evidence type="ECO:0000313" key="12">
    <source>
        <dbReference type="Proteomes" id="UP000244450"/>
    </source>
</evidence>
<dbReference type="GO" id="GO:0015344">
    <property type="term" value="F:siderophore uptake transmembrane transporter activity"/>
    <property type="evidence" value="ECO:0007669"/>
    <property type="project" value="TreeGrafter"/>
</dbReference>
<reference evidence="11 12" key="1">
    <citation type="submission" date="2018-04" db="EMBL/GenBank/DDBJ databases">
        <title>Chitinophaga fuyangensis sp. nov., isolated from soil in a chemical factory.</title>
        <authorList>
            <person name="Chen K."/>
        </authorList>
    </citation>
    <scope>NUCLEOTIDE SEQUENCE [LARGE SCALE GENOMIC DNA]</scope>
    <source>
        <strain evidence="11 12">LY-1</strain>
    </source>
</reference>
<keyword evidence="5" id="KW-0732">Signal</keyword>
<dbReference type="InterPro" id="IPR039426">
    <property type="entry name" value="TonB-dep_rcpt-like"/>
</dbReference>
<keyword evidence="6 8" id="KW-0472">Membrane</keyword>
<evidence type="ECO:0000256" key="8">
    <source>
        <dbReference type="PROSITE-ProRule" id="PRU01360"/>
    </source>
</evidence>
<dbReference type="SUPFAM" id="SSF56935">
    <property type="entry name" value="Porins"/>
    <property type="match status" value="1"/>
</dbReference>
<comment type="subcellular location">
    <subcellularLocation>
        <location evidence="1 8">Cell outer membrane</location>
        <topology evidence="1 8">Multi-pass membrane protein</topology>
    </subcellularLocation>
</comment>
<dbReference type="AlphaFoldDB" id="A0A2T7BPB0"/>